<evidence type="ECO:0000313" key="3">
    <source>
        <dbReference type="Proteomes" id="UP000184035"/>
    </source>
</evidence>
<dbReference type="Proteomes" id="UP000184035">
    <property type="component" value="Unassembled WGS sequence"/>
</dbReference>
<feature type="transmembrane region" description="Helical" evidence="1">
    <location>
        <begin position="37"/>
        <end position="58"/>
    </location>
</feature>
<feature type="transmembrane region" description="Helical" evidence="1">
    <location>
        <begin position="105"/>
        <end position="125"/>
    </location>
</feature>
<organism evidence="2 3">
    <name type="scientific">Clostridium fallax</name>
    <dbReference type="NCBI Taxonomy" id="1533"/>
    <lineage>
        <taxon>Bacteria</taxon>
        <taxon>Bacillati</taxon>
        <taxon>Bacillota</taxon>
        <taxon>Clostridia</taxon>
        <taxon>Eubacteriales</taxon>
        <taxon>Clostridiaceae</taxon>
        <taxon>Clostridium</taxon>
    </lineage>
</organism>
<dbReference type="EMBL" id="FQVM01000032">
    <property type="protein sequence ID" value="SHF09404.1"/>
    <property type="molecule type" value="Genomic_DNA"/>
</dbReference>
<keyword evidence="3" id="KW-1185">Reference proteome</keyword>
<sequence length="130" mass="14617">MKRELTLREKSIFDNGLFGLIWIGMGIVQLFTPNKTLLILASAILLVGAASIFIPYLIKSEPDDEMSEYNKIKARSTAYRILSLGISILTLVAIVKSEWLVNLRIILPFVLGGVNIFEFIFFIFYEKAGA</sequence>
<dbReference type="AlphaFoldDB" id="A0A1M4YUA1"/>
<reference evidence="2 3" key="1">
    <citation type="submission" date="2016-11" db="EMBL/GenBank/DDBJ databases">
        <authorList>
            <person name="Jaros S."/>
            <person name="Januszkiewicz K."/>
            <person name="Wedrychowicz H."/>
        </authorList>
    </citation>
    <scope>NUCLEOTIDE SEQUENCE [LARGE SCALE GENOMIC DNA]</scope>
    <source>
        <strain evidence="2 3">DSM 2631</strain>
    </source>
</reference>
<feature type="transmembrane region" description="Helical" evidence="1">
    <location>
        <begin position="79"/>
        <end position="99"/>
    </location>
</feature>
<feature type="transmembrane region" description="Helical" evidence="1">
    <location>
        <begin position="12"/>
        <end position="31"/>
    </location>
</feature>
<accession>A0A1M4YUA1</accession>
<dbReference type="STRING" id="1533.SAMN05443638_13217"/>
<keyword evidence="1" id="KW-0472">Membrane</keyword>
<protein>
    <recommendedName>
        <fullName evidence="4">DUF2178 domain-containing protein</fullName>
    </recommendedName>
</protein>
<proteinExistence type="predicted"/>
<evidence type="ECO:0000313" key="2">
    <source>
        <dbReference type="EMBL" id="SHF09404.1"/>
    </source>
</evidence>
<keyword evidence="1" id="KW-0812">Transmembrane</keyword>
<keyword evidence="1" id="KW-1133">Transmembrane helix</keyword>
<evidence type="ECO:0000256" key="1">
    <source>
        <dbReference type="SAM" id="Phobius"/>
    </source>
</evidence>
<gene>
    <name evidence="2" type="ORF">SAMN05443638_13217</name>
</gene>
<evidence type="ECO:0008006" key="4">
    <source>
        <dbReference type="Google" id="ProtNLM"/>
    </source>
</evidence>
<dbReference type="RefSeq" id="WP_072897466.1">
    <property type="nucleotide sequence ID" value="NZ_FQVM01000032.1"/>
</dbReference>
<name>A0A1M4YUA1_9CLOT</name>
<dbReference type="OrthoDB" id="1935734at2"/>